<keyword evidence="3" id="KW-0472">Membrane</keyword>
<dbReference type="GO" id="GO:0021707">
    <property type="term" value="P:cerebellar granule cell differentiation"/>
    <property type="evidence" value="ECO:0007669"/>
    <property type="project" value="Ensembl"/>
</dbReference>
<dbReference type="Gene3D" id="4.10.280.10">
    <property type="entry name" value="Helix-loop-helix DNA-binding domain"/>
    <property type="match status" value="1"/>
</dbReference>
<dbReference type="SUPFAM" id="SSF47459">
    <property type="entry name" value="HLH, helix-loop-helix DNA-binding domain"/>
    <property type="match status" value="1"/>
</dbReference>
<dbReference type="AlphaFoldDB" id="A0A8C7FHN6"/>
<keyword evidence="3" id="KW-0812">Transmembrane</keyword>
<dbReference type="InterPro" id="IPR050359">
    <property type="entry name" value="bHLH_transcription_factors"/>
</dbReference>
<dbReference type="SMART" id="SM00353">
    <property type="entry name" value="HLH"/>
    <property type="match status" value="1"/>
</dbReference>
<evidence type="ECO:0000256" key="2">
    <source>
        <dbReference type="ARBA" id="ARBA00023163"/>
    </source>
</evidence>
<accession>A0A8C7FHN6</accession>
<evidence type="ECO:0000259" key="4">
    <source>
        <dbReference type="PROSITE" id="PS50888"/>
    </source>
</evidence>
<sequence>ISPKVFLSSVSVRRRMLGLNVAFDRLRSVIPNLESDKKLSKSETLQMAQIYISTLSELLQDRPCGTDFSTTELESTELWHKITGFICLFFVIVYFLFIKKHVDSCLIPYVDYLAQVKTHFNNLASDFFSPSQFGLLLHV</sequence>
<proteinExistence type="predicted"/>
<dbReference type="GO" id="GO:0007423">
    <property type="term" value="P:sensory organ development"/>
    <property type="evidence" value="ECO:0007669"/>
    <property type="project" value="TreeGrafter"/>
</dbReference>
<evidence type="ECO:0000256" key="3">
    <source>
        <dbReference type="SAM" id="Phobius"/>
    </source>
</evidence>
<dbReference type="GO" id="GO:0061564">
    <property type="term" value="P:axon development"/>
    <property type="evidence" value="ECO:0007669"/>
    <property type="project" value="TreeGrafter"/>
</dbReference>
<keyword evidence="1" id="KW-0805">Transcription regulation</keyword>
<name>A0A8C7FHN6_ONCKI</name>
<keyword evidence="2" id="KW-0804">Transcription</keyword>
<dbReference type="InterPro" id="IPR011598">
    <property type="entry name" value="bHLH_dom"/>
</dbReference>
<reference evidence="5" key="2">
    <citation type="submission" date="2025-09" db="UniProtKB">
        <authorList>
            <consortium name="Ensembl"/>
        </authorList>
    </citation>
    <scope>IDENTIFICATION</scope>
</reference>
<dbReference type="PANTHER" id="PTHR19290">
    <property type="entry name" value="BASIC HELIX-LOOP-HELIX PROTEIN NEUROGENIN-RELATED"/>
    <property type="match status" value="1"/>
</dbReference>
<keyword evidence="6" id="KW-1185">Reference proteome</keyword>
<reference evidence="5" key="1">
    <citation type="submission" date="2025-08" db="UniProtKB">
        <authorList>
            <consortium name="Ensembl"/>
        </authorList>
    </citation>
    <scope>IDENTIFICATION</scope>
</reference>
<dbReference type="GO" id="GO:0005634">
    <property type="term" value="C:nucleus"/>
    <property type="evidence" value="ECO:0007669"/>
    <property type="project" value="TreeGrafter"/>
</dbReference>
<protein>
    <submittedName>
        <fullName evidence="5">Atonal bHLH transcription factor 1c</fullName>
    </submittedName>
</protein>
<dbReference type="GO" id="GO:0046983">
    <property type="term" value="F:protein dimerization activity"/>
    <property type="evidence" value="ECO:0007669"/>
    <property type="project" value="InterPro"/>
</dbReference>
<dbReference type="CDD" id="cd11430">
    <property type="entry name" value="bHLH_TS_ATOH1_like"/>
    <property type="match status" value="1"/>
</dbReference>
<dbReference type="GeneTree" id="ENSGT00940000160064"/>
<dbReference type="PROSITE" id="PS50888">
    <property type="entry name" value="BHLH"/>
    <property type="match status" value="1"/>
</dbReference>
<dbReference type="Proteomes" id="UP000694557">
    <property type="component" value="Unassembled WGS sequence"/>
</dbReference>
<dbReference type="Pfam" id="PF00010">
    <property type="entry name" value="HLH"/>
    <property type="match status" value="1"/>
</dbReference>
<organism evidence="5 6">
    <name type="scientific">Oncorhynchus kisutch</name>
    <name type="common">Coho salmon</name>
    <name type="synonym">Salmo kisutch</name>
    <dbReference type="NCBI Taxonomy" id="8019"/>
    <lineage>
        <taxon>Eukaryota</taxon>
        <taxon>Metazoa</taxon>
        <taxon>Chordata</taxon>
        <taxon>Craniata</taxon>
        <taxon>Vertebrata</taxon>
        <taxon>Euteleostomi</taxon>
        <taxon>Actinopterygii</taxon>
        <taxon>Neopterygii</taxon>
        <taxon>Teleostei</taxon>
        <taxon>Protacanthopterygii</taxon>
        <taxon>Salmoniformes</taxon>
        <taxon>Salmonidae</taxon>
        <taxon>Salmoninae</taxon>
        <taxon>Oncorhynchus</taxon>
    </lineage>
</organism>
<dbReference type="InterPro" id="IPR036638">
    <property type="entry name" value="HLH_DNA-bd_sf"/>
</dbReference>
<dbReference type="GO" id="GO:0045944">
    <property type="term" value="P:positive regulation of transcription by RNA polymerase II"/>
    <property type="evidence" value="ECO:0007669"/>
    <property type="project" value="TreeGrafter"/>
</dbReference>
<feature type="domain" description="BHLH" evidence="4">
    <location>
        <begin position="3"/>
        <end position="55"/>
    </location>
</feature>
<evidence type="ECO:0000256" key="1">
    <source>
        <dbReference type="ARBA" id="ARBA00023015"/>
    </source>
</evidence>
<keyword evidence="3" id="KW-1133">Transmembrane helix</keyword>
<dbReference type="Ensembl" id="ENSOKIT00005029892.1">
    <property type="protein sequence ID" value="ENSOKIP00005028237.1"/>
    <property type="gene ID" value="ENSOKIG00005012231.1"/>
</dbReference>
<dbReference type="GO" id="GO:0070888">
    <property type="term" value="F:E-box binding"/>
    <property type="evidence" value="ECO:0007669"/>
    <property type="project" value="TreeGrafter"/>
</dbReference>
<dbReference type="GO" id="GO:0000981">
    <property type="term" value="F:DNA-binding transcription factor activity, RNA polymerase II-specific"/>
    <property type="evidence" value="ECO:0007669"/>
    <property type="project" value="TreeGrafter"/>
</dbReference>
<feature type="transmembrane region" description="Helical" evidence="3">
    <location>
        <begin position="78"/>
        <end position="97"/>
    </location>
</feature>
<evidence type="ECO:0000313" key="5">
    <source>
        <dbReference type="Ensembl" id="ENSOKIP00005028237.1"/>
    </source>
</evidence>
<dbReference type="PANTHER" id="PTHR19290:SF82">
    <property type="entry name" value="TRANSCRIPTION FACTOR ATOH1"/>
    <property type="match status" value="1"/>
</dbReference>
<evidence type="ECO:0000313" key="6">
    <source>
        <dbReference type="Proteomes" id="UP000694557"/>
    </source>
</evidence>